<name>A0A3B5RE95_XIPMA</name>
<dbReference type="Pfam" id="PF14484">
    <property type="entry name" value="FISNA"/>
    <property type="match status" value="1"/>
</dbReference>
<dbReference type="Pfam" id="PF17776">
    <property type="entry name" value="NLRC4_HD2"/>
    <property type="match status" value="1"/>
</dbReference>
<dbReference type="GeneTree" id="ENSGT01150000286915"/>
<dbReference type="GO" id="GO:0005524">
    <property type="term" value="F:ATP binding"/>
    <property type="evidence" value="ECO:0007669"/>
    <property type="project" value="UniProtKB-KW"/>
</dbReference>
<keyword evidence="4" id="KW-0677">Repeat</keyword>
<evidence type="ECO:0000259" key="8">
    <source>
        <dbReference type="PROSITE" id="PS50188"/>
    </source>
</evidence>
<dbReference type="Pfam" id="PF17779">
    <property type="entry name" value="WHD_NOD2"/>
    <property type="match status" value="1"/>
</dbReference>
<dbReference type="Pfam" id="PF05729">
    <property type="entry name" value="NACHT"/>
    <property type="match status" value="1"/>
</dbReference>
<dbReference type="InterPro" id="IPR013320">
    <property type="entry name" value="ConA-like_dom_sf"/>
</dbReference>
<dbReference type="FunFam" id="3.40.50.300:FF:001524">
    <property type="entry name" value="Si:dkey-126g1.7"/>
    <property type="match status" value="1"/>
</dbReference>
<reference evidence="11" key="1">
    <citation type="submission" date="2012-01" db="EMBL/GenBank/DDBJ databases">
        <authorList>
            <person name="Walter R."/>
            <person name="Schartl M."/>
            <person name="Warren W."/>
        </authorList>
    </citation>
    <scope>NUCLEOTIDE SEQUENCE [LARGE SCALE GENOMIC DNA]</scope>
    <source>
        <strain evidence="11">JP 163 A</strain>
    </source>
</reference>
<dbReference type="PANTHER" id="PTHR24106">
    <property type="entry name" value="NACHT, LRR AND CARD DOMAINS-CONTAINING"/>
    <property type="match status" value="1"/>
</dbReference>
<feature type="domain" description="B30.2/SPRY" evidence="8">
    <location>
        <begin position="976"/>
        <end position="1167"/>
    </location>
</feature>
<dbReference type="SMART" id="SM01288">
    <property type="entry name" value="FISNA"/>
    <property type="match status" value="1"/>
</dbReference>
<dbReference type="Proteomes" id="UP000002852">
    <property type="component" value="Unassembled WGS sequence"/>
</dbReference>
<feature type="region of interest" description="Disordered" evidence="7">
    <location>
        <begin position="16"/>
        <end position="183"/>
    </location>
</feature>
<dbReference type="PRINTS" id="PR01407">
    <property type="entry name" value="BUTYPHLNCDUF"/>
</dbReference>
<keyword evidence="5" id="KW-0547">Nucleotide-binding</keyword>
<evidence type="ECO:0000256" key="7">
    <source>
        <dbReference type="SAM" id="MobiDB-lite"/>
    </source>
</evidence>
<dbReference type="InterPro" id="IPR003879">
    <property type="entry name" value="Butyrophylin_SPRY"/>
</dbReference>
<evidence type="ECO:0000256" key="4">
    <source>
        <dbReference type="ARBA" id="ARBA00022737"/>
    </source>
</evidence>
<dbReference type="InterPro" id="IPR051261">
    <property type="entry name" value="NLR"/>
</dbReference>
<dbReference type="SMART" id="SM00449">
    <property type="entry name" value="SPRY"/>
    <property type="match status" value="1"/>
</dbReference>
<dbReference type="Gene3D" id="2.60.120.920">
    <property type="match status" value="1"/>
</dbReference>
<dbReference type="PROSITE" id="PS50837">
    <property type="entry name" value="NACHT"/>
    <property type="match status" value="1"/>
</dbReference>
<keyword evidence="6" id="KW-0067">ATP-binding</keyword>
<reference evidence="11" key="2">
    <citation type="journal article" date="2013" name="Nat. Genet.">
        <title>The genome of the platyfish, Xiphophorus maculatus, provides insights into evolutionary adaptation and several complex traits.</title>
        <authorList>
            <person name="Schartl M."/>
            <person name="Walter R.B."/>
            <person name="Shen Y."/>
            <person name="Garcia T."/>
            <person name="Catchen J."/>
            <person name="Amores A."/>
            <person name="Braasch I."/>
            <person name="Chalopin D."/>
            <person name="Volff J.N."/>
            <person name="Lesch K.P."/>
            <person name="Bisazza A."/>
            <person name="Minx P."/>
            <person name="Hillier L."/>
            <person name="Wilson R.K."/>
            <person name="Fuerstenberg S."/>
            <person name="Boore J."/>
            <person name="Searle S."/>
            <person name="Postlethwait J.H."/>
            <person name="Warren W.C."/>
        </authorList>
    </citation>
    <scope>NUCLEOTIDE SEQUENCE [LARGE SCALE GENOMIC DNA]</scope>
    <source>
        <strain evidence="11">JP 163 A</strain>
    </source>
</reference>
<dbReference type="GO" id="GO:0005737">
    <property type="term" value="C:cytoplasm"/>
    <property type="evidence" value="ECO:0007669"/>
    <property type="project" value="UniProtKB-SubCell"/>
</dbReference>
<evidence type="ECO:0000259" key="9">
    <source>
        <dbReference type="PROSITE" id="PS50837"/>
    </source>
</evidence>
<evidence type="ECO:0000256" key="1">
    <source>
        <dbReference type="ARBA" id="ARBA00004496"/>
    </source>
</evidence>
<dbReference type="Ensembl" id="ENSXMAT00000035894.1">
    <property type="protein sequence ID" value="ENSXMAP00000041505.1"/>
    <property type="gene ID" value="ENSXMAG00000024504.1"/>
</dbReference>
<dbReference type="PROSITE" id="PS50188">
    <property type="entry name" value="B302_SPRY"/>
    <property type="match status" value="1"/>
</dbReference>
<keyword evidence="11" id="KW-1185">Reference proteome</keyword>
<comment type="subcellular location">
    <subcellularLocation>
        <location evidence="1">Cytoplasm</location>
    </subcellularLocation>
</comment>
<proteinExistence type="predicted"/>
<protein>
    <recommendedName>
        <fullName evidence="12">B30.2/SPRY domain-containing protein</fullName>
    </recommendedName>
</protein>
<dbReference type="Pfam" id="PF00560">
    <property type="entry name" value="LRR_1"/>
    <property type="match status" value="1"/>
</dbReference>
<evidence type="ECO:0000256" key="2">
    <source>
        <dbReference type="ARBA" id="ARBA00022490"/>
    </source>
</evidence>
<evidence type="ECO:0000313" key="10">
    <source>
        <dbReference type="Ensembl" id="ENSXMAP00000041505.1"/>
    </source>
</evidence>
<dbReference type="InterPro" id="IPR029495">
    <property type="entry name" value="NACHT-assoc"/>
</dbReference>
<dbReference type="AlphaFoldDB" id="A0A3B5RE95"/>
<dbReference type="SUPFAM" id="SSF49899">
    <property type="entry name" value="Concanavalin A-like lectins/glucanases"/>
    <property type="match status" value="1"/>
</dbReference>
<dbReference type="InterPro" id="IPR007111">
    <property type="entry name" value="NACHT_NTPase"/>
</dbReference>
<dbReference type="InterPro" id="IPR043136">
    <property type="entry name" value="B30.2/SPRY_sf"/>
</dbReference>
<feature type="domain" description="NACHT" evidence="9">
    <location>
        <begin position="360"/>
        <end position="492"/>
    </location>
</feature>
<dbReference type="Pfam" id="PF13516">
    <property type="entry name" value="LRR_6"/>
    <property type="match status" value="2"/>
</dbReference>
<evidence type="ECO:0000256" key="5">
    <source>
        <dbReference type="ARBA" id="ARBA00022741"/>
    </source>
</evidence>
<accession>A0A3B5RE95</accession>
<keyword evidence="2" id="KW-0963">Cytoplasm</keyword>
<feature type="region of interest" description="Disordered" evidence="7">
    <location>
        <begin position="219"/>
        <end position="246"/>
    </location>
</feature>
<evidence type="ECO:0008006" key="12">
    <source>
        <dbReference type="Google" id="ProtNLM"/>
    </source>
</evidence>
<dbReference type="InterPro" id="IPR001870">
    <property type="entry name" value="B30.2/SPRY"/>
</dbReference>
<dbReference type="Gene3D" id="3.40.50.300">
    <property type="entry name" value="P-loop containing nucleotide triphosphate hydrolases"/>
    <property type="match status" value="1"/>
</dbReference>
<feature type="compositionally biased region" description="Basic and acidic residues" evidence="7">
    <location>
        <begin position="115"/>
        <end position="127"/>
    </location>
</feature>
<reference evidence="10" key="3">
    <citation type="submission" date="2025-08" db="UniProtKB">
        <authorList>
            <consortium name="Ensembl"/>
        </authorList>
    </citation>
    <scope>IDENTIFICATION</scope>
    <source>
        <strain evidence="10">JP 163 A</strain>
    </source>
</reference>
<feature type="compositionally biased region" description="Acidic residues" evidence="7">
    <location>
        <begin position="229"/>
        <end position="240"/>
    </location>
</feature>
<keyword evidence="3" id="KW-0433">Leucine-rich repeat</keyword>
<dbReference type="InterPro" id="IPR041075">
    <property type="entry name" value="NOD1/2_WH"/>
</dbReference>
<dbReference type="SMART" id="SM00589">
    <property type="entry name" value="PRY"/>
    <property type="match status" value="1"/>
</dbReference>
<feature type="compositionally biased region" description="Basic and acidic residues" evidence="7">
    <location>
        <begin position="88"/>
        <end position="102"/>
    </location>
</feature>
<dbReference type="Gene3D" id="3.80.10.10">
    <property type="entry name" value="Ribonuclease Inhibitor"/>
    <property type="match status" value="1"/>
</dbReference>
<dbReference type="InParanoid" id="A0A3B5RE95"/>
<sequence>MGLVSDYTLAINKCLIPPVTTPKPSGFGPRRYSRRGRQRREPPVSPTPRRLPDPSPPLSAQRQRREPPVNPAPRRLPDPSPPLSAWRQRREPPVDPAPRHFPEPPPPRPARRQRREPPVDPAPHRFPELPPPQPVPRLRSGPPPQPVPRLRPGSPPQPVPRLRPGSPPQPVPRLRHGSPPQPIPSLMFPSSIILFQMLEDNIVAFLKNELKKIHKILSPNDPECTESQRDDDEVLEGEDEEQRRSSREAVMKITLNFLRRMKQEELADQRLAAVCEHQLKSGLKKKFQSVFEGIAKPGSPTLLNQIYTELYITEGGTGEVNDEHEVRQIETASRKPHRPETTIRQEDIFKVQPRRDQPIRTVMTNGVAGIGKTVLTQKFTLDWAEDKAHQNIQFIFPFTFRELNVLKEKKFSLVELVHHLFSETKEICSFEHFQVLFIFDGLDESRLPLDFHNKEILTDATESTSVDVLLTNLIRGKLLPSALLWITTRPAAANQIPPQCVGMVTEVRGFNDPQKEEYFRKRFRDKEQASRIISHMKTSRSLHIMCHIPVFCWITATVLEDVLETREGGELPRTLTEMYIHFLVVQTKVKKVKYDGGAETDPHWSPESRKMIKSLGKLAFDQLQKGNLIFYESDLTECGIDIRAASVYSGVFTQIFKEERGLYQDKVFCFIHLSVQEFLAALHVHRTFINSGVILMGEKQTPKKSSLFNKLKLKCLHQRAVDQALQSPNGHLDLFLRFLLGLSLQTNQRLLQGLLTQTGSSSQTNQKTVQLIKEKINESLSAEKSINLFHCLNELNDRSLVEEIQQSLSSGSLSTDKLSPAQWSALVFILVSSGKDLDVFDLKKYSASEEVLLRLLPVVKASNKALLSGCNLSERSCEALSSVLSSQSSSLRELDLSNNNLQDSGVKLLSAGLESPNCNLETLRLSGCNLSERSCEALSSVLSSQSSSLRELDLSNNNLQDSGVKLLSAGLKSPNCNLETLRTGLCLFSPSDSCQLTIDTNTVYRKLKLSEDNRKVTFVEELQSYPDHPDRFDNWSQLLCRTGLTGRCYWEVEWRGEVYISVSYRRIRRKGDSRNCLFGYNDHSWSLRCSDRVGYSVWHNKIKTHLSSSSDSNRVAVYVDCPAGILSFYRVSSDSLILLHTFNTTFTEPLIPGFWFWPSSGSSVFLC</sequence>
<dbReference type="SUPFAM" id="SSF52047">
    <property type="entry name" value="RNI-like"/>
    <property type="match status" value="1"/>
</dbReference>
<evidence type="ECO:0000256" key="3">
    <source>
        <dbReference type="ARBA" id="ARBA00022614"/>
    </source>
</evidence>
<dbReference type="InterPro" id="IPR041267">
    <property type="entry name" value="NLRP_HD2"/>
</dbReference>
<dbReference type="Pfam" id="PF13765">
    <property type="entry name" value="PRY"/>
    <property type="match status" value="1"/>
</dbReference>
<dbReference type="Pfam" id="PF00622">
    <property type="entry name" value="SPRY"/>
    <property type="match status" value="1"/>
</dbReference>
<dbReference type="InterPro" id="IPR006574">
    <property type="entry name" value="PRY"/>
</dbReference>
<dbReference type="OMA" id="CTRNIKS"/>
<feature type="compositionally biased region" description="Pro residues" evidence="7">
    <location>
        <begin position="128"/>
        <end position="171"/>
    </location>
</feature>
<dbReference type="SMART" id="SM00368">
    <property type="entry name" value="LRR_RI"/>
    <property type="match status" value="4"/>
</dbReference>
<organism evidence="10 11">
    <name type="scientific">Xiphophorus maculatus</name>
    <name type="common">Southern platyfish</name>
    <name type="synonym">Platypoecilus maculatus</name>
    <dbReference type="NCBI Taxonomy" id="8083"/>
    <lineage>
        <taxon>Eukaryota</taxon>
        <taxon>Metazoa</taxon>
        <taxon>Chordata</taxon>
        <taxon>Craniata</taxon>
        <taxon>Vertebrata</taxon>
        <taxon>Euteleostomi</taxon>
        <taxon>Actinopterygii</taxon>
        <taxon>Neopterygii</taxon>
        <taxon>Teleostei</taxon>
        <taxon>Neoteleostei</taxon>
        <taxon>Acanthomorphata</taxon>
        <taxon>Ovalentaria</taxon>
        <taxon>Atherinomorphae</taxon>
        <taxon>Cyprinodontiformes</taxon>
        <taxon>Poeciliidae</taxon>
        <taxon>Poeciliinae</taxon>
        <taxon>Xiphophorus</taxon>
    </lineage>
</organism>
<evidence type="ECO:0000256" key="6">
    <source>
        <dbReference type="ARBA" id="ARBA00022840"/>
    </source>
</evidence>
<dbReference type="InterPro" id="IPR032675">
    <property type="entry name" value="LRR_dom_sf"/>
</dbReference>
<dbReference type="InterPro" id="IPR003877">
    <property type="entry name" value="SPRY_dom"/>
</dbReference>
<dbReference type="CDD" id="cd16040">
    <property type="entry name" value="SPRY_PRY_SNTX"/>
    <property type="match status" value="1"/>
</dbReference>
<dbReference type="InterPro" id="IPR001611">
    <property type="entry name" value="Leu-rich_rpt"/>
</dbReference>
<dbReference type="InterPro" id="IPR027417">
    <property type="entry name" value="P-loop_NTPase"/>
</dbReference>
<dbReference type="PROSITE" id="PS51450">
    <property type="entry name" value="LRR"/>
    <property type="match status" value="2"/>
</dbReference>
<evidence type="ECO:0000313" key="11">
    <source>
        <dbReference type="Proteomes" id="UP000002852"/>
    </source>
</evidence>
<reference evidence="10" key="4">
    <citation type="submission" date="2025-09" db="UniProtKB">
        <authorList>
            <consortium name="Ensembl"/>
        </authorList>
    </citation>
    <scope>IDENTIFICATION</scope>
    <source>
        <strain evidence="10">JP 163 A</strain>
    </source>
</reference>